<sequence>MARLIRPLRRTLLQHPKTLFPQLKQSHQNPISIRDKLGLVQTTIARNYISEMRKSAFQDNVLRLLRNEIQYELERAPPKQPVTKFGSFTIDDRPGEQWVTLKRKFARNEDIKLEATMFDGAVPIGKPGDITNNNVQLHITLVVNISKGDGNALEVMCSAWPDTIEITKLFIRPSDKMPAQAYVGPDFKELDDELQDSLYEFLEARGINDELAAFLHEYMKNKDRTEYIKWMGTVKSYIEKK</sequence>
<dbReference type="InterPro" id="IPR003428">
    <property type="entry name" value="MAM33"/>
</dbReference>
<dbReference type="GO" id="GO:0005759">
    <property type="term" value="C:mitochondrial matrix"/>
    <property type="evidence" value="ECO:0007669"/>
    <property type="project" value="InterPro"/>
</dbReference>
<dbReference type="SUPFAM" id="SSF54529">
    <property type="entry name" value="Mitochondrial glycoprotein MAM33-like"/>
    <property type="match status" value="1"/>
</dbReference>
<dbReference type="Gene3D" id="3.10.280.10">
    <property type="entry name" value="Mitochondrial glycoprotein"/>
    <property type="match status" value="1"/>
</dbReference>
<keyword evidence="2" id="KW-1185">Reference proteome</keyword>
<dbReference type="PANTHER" id="PTHR10826">
    <property type="entry name" value="COMPLEMENT COMPONENT 1"/>
    <property type="match status" value="1"/>
</dbReference>
<dbReference type="OMA" id="MAWLIRP"/>
<evidence type="ECO:0000313" key="2">
    <source>
        <dbReference type="Proteomes" id="UP000091857"/>
    </source>
</evidence>
<dbReference type="AlphaFoldDB" id="A0A2C9UZ21"/>
<dbReference type="PANTHER" id="PTHR10826:SF36">
    <property type="entry name" value="OS08G0439900 PROTEIN"/>
    <property type="match status" value="1"/>
</dbReference>
<dbReference type="Gramene" id="Manes.11G064600.5.v8.1">
    <property type="protein sequence ID" value="Manes.11G064600.5.v8.1.CDS"/>
    <property type="gene ID" value="Manes.11G064600.v8.1"/>
</dbReference>
<dbReference type="Pfam" id="PF02330">
    <property type="entry name" value="MAM33"/>
    <property type="match status" value="1"/>
</dbReference>
<evidence type="ECO:0000313" key="1">
    <source>
        <dbReference type="EMBL" id="OAY36975.1"/>
    </source>
</evidence>
<accession>A0A2C9UZ21</accession>
<proteinExistence type="predicted"/>
<dbReference type="Proteomes" id="UP000091857">
    <property type="component" value="Chromosome 11"/>
</dbReference>
<dbReference type="EMBL" id="CM004397">
    <property type="protein sequence ID" value="OAY36975.1"/>
    <property type="molecule type" value="Genomic_DNA"/>
</dbReference>
<organism evidence="1 2">
    <name type="scientific">Manihot esculenta</name>
    <name type="common">Cassava</name>
    <name type="synonym">Jatropha manihot</name>
    <dbReference type="NCBI Taxonomy" id="3983"/>
    <lineage>
        <taxon>Eukaryota</taxon>
        <taxon>Viridiplantae</taxon>
        <taxon>Streptophyta</taxon>
        <taxon>Embryophyta</taxon>
        <taxon>Tracheophyta</taxon>
        <taxon>Spermatophyta</taxon>
        <taxon>Magnoliopsida</taxon>
        <taxon>eudicotyledons</taxon>
        <taxon>Gunneridae</taxon>
        <taxon>Pentapetalae</taxon>
        <taxon>rosids</taxon>
        <taxon>fabids</taxon>
        <taxon>Malpighiales</taxon>
        <taxon>Euphorbiaceae</taxon>
        <taxon>Crotonoideae</taxon>
        <taxon>Manihoteae</taxon>
        <taxon>Manihot</taxon>
    </lineage>
</organism>
<comment type="caution">
    <text evidence="1">The sequence shown here is derived from an EMBL/GenBank/DDBJ whole genome shotgun (WGS) entry which is preliminary data.</text>
</comment>
<name>A0A2C9UZ21_MANES</name>
<dbReference type="OrthoDB" id="278212at2759"/>
<reference evidence="2" key="1">
    <citation type="journal article" date="2016" name="Nat. Biotechnol.">
        <title>Sequencing wild and cultivated cassava and related species reveals extensive interspecific hybridization and genetic diversity.</title>
        <authorList>
            <person name="Bredeson J.V."/>
            <person name="Lyons J.B."/>
            <person name="Prochnik S.E."/>
            <person name="Wu G.A."/>
            <person name="Ha C.M."/>
            <person name="Edsinger-Gonzales E."/>
            <person name="Grimwood J."/>
            <person name="Schmutz J."/>
            <person name="Rabbi I.Y."/>
            <person name="Egesi C."/>
            <person name="Nauluvula P."/>
            <person name="Lebot V."/>
            <person name="Ndunguru J."/>
            <person name="Mkamilo G."/>
            <person name="Bart R.S."/>
            <person name="Setter T.L."/>
            <person name="Gleadow R.M."/>
            <person name="Kulakow P."/>
            <person name="Ferguson M.E."/>
            <person name="Rounsley S."/>
            <person name="Rokhsar D.S."/>
        </authorList>
    </citation>
    <scope>NUCLEOTIDE SEQUENCE [LARGE SCALE GENOMIC DNA]</scope>
    <source>
        <strain evidence="2">cv. AM560-2</strain>
    </source>
</reference>
<evidence type="ECO:0008006" key="3">
    <source>
        <dbReference type="Google" id="ProtNLM"/>
    </source>
</evidence>
<dbReference type="STRING" id="3983.A0A2C9UZ21"/>
<gene>
    <name evidence="1" type="ORF">MANES_11G064600v8</name>
</gene>
<dbReference type="FunFam" id="3.10.280.10:FF:000003">
    <property type="entry name" value="Mitochondrial glycoprotein"/>
    <property type="match status" value="1"/>
</dbReference>
<dbReference type="InterPro" id="IPR036561">
    <property type="entry name" value="MAM33_sf"/>
</dbReference>
<protein>
    <recommendedName>
        <fullName evidence="3">Mitochondrial glycoprotein family protein</fullName>
    </recommendedName>
</protein>